<reference evidence="3" key="2">
    <citation type="journal article" date="2019" name="Int. J. Syst. Evol. Microbiol.">
        <title>The Global Catalogue of Microorganisms (GCM) 10K type strain sequencing project: providing services to taxonomists for standard genome sequencing and annotation.</title>
        <authorList>
            <consortium name="The Broad Institute Genomics Platform"/>
            <consortium name="The Broad Institute Genome Sequencing Center for Infectious Disease"/>
            <person name="Wu L."/>
            <person name="Ma J."/>
        </authorList>
    </citation>
    <scope>NUCLEOTIDE SEQUENCE [LARGE SCALE GENOMIC DNA]</scope>
    <source>
        <strain evidence="3">NBRC 108728</strain>
    </source>
</reference>
<organism evidence="2 3">
    <name type="scientific">Frondihabitans sucicola</name>
    <dbReference type="NCBI Taxonomy" id="1268041"/>
    <lineage>
        <taxon>Bacteria</taxon>
        <taxon>Bacillati</taxon>
        <taxon>Actinomycetota</taxon>
        <taxon>Actinomycetes</taxon>
        <taxon>Micrococcales</taxon>
        <taxon>Microbacteriaceae</taxon>
        <taxon>Frondihabitans</taxon>
    </lineage>
</organism>
<reference evidence="2" key="3">
    <citation type="submission" date="2023-02" db="EMBL/GenBank/DDBJ databases">
        <authorList>
            <person name="Sun Q."/>
            <person name="Mori K."/>
        </authorList>
    </citation>
    <scope>NUCLEOTIDE SEQUENCE</scope>
    <source>
        <strain evidence="2">NBRC 108728</strain>
        <plasmid evidence="2">pNBRC108728a</plasmid>
    </source>
</reference>
<gene>
    <name evidence="1" type="ORF">GCM10025867_27560</name>
    <name evidence="2" type="ORF">GCM10025867_48210</name>
</gene>
<evidence type="ECO:0000313" key="1">
    <source>
        <dbReference type="EMBL" id="BDZ50515.1"/>
    </source>
</evidence>
<dbReference type="RefSeq" id="WP_286343520.1">
    <property type="nucleotide sequence ID" value="NZ_AP027732.1"/>
</dbReference>
<protein>
    <submittedName>
        <fullName evidence="2">Uncharacterized protein</fullName>
    </submittedName>
</protein>
<sequence>MATRFADDHLPTHREAIVLTRPAVDIQQGLERVLASVISRCEPILATSRWGGAVLLPSSYLAPWIPLVTELVALNQPDIQRVDAGMHTSRWDSITDLYDSDSGTWKVGTSDELFIFDMDARQLYGQRTGSGGTPMGREGFGAIVEVSVGAVATWSTARIGEVTQRSSRSAVTGIYRLDERSSLTSESEADVTPSGQFPARRSISVHDASGQFTDLVADVASRGDQISIETHSGSALMIAVDIFDSLAFLAQGVGELFPLSQSPSEITDVVHIGQQIVELRDNDQGLWHVQTENHNFIFDMGDRTIREAATDDDGELLFDRTRLRLPEIEKCRVGATIAWQGEISVGGGFVGNADDSAVLAITRLDPWSF</sequence>
<evidence type="ECO:0000313" key="2">
    <source>
        <dbReference type="EMBL" id="BDZ52580.1"/>
    </source>
</evidence>
<reference evidence="2" key="1">
    <citation type="journal article" date="2014" name="Int. J. Syst. Evol. Microbiol.">
        <title>Complete genome of a new Firmicutes species belonging to the dominant human colonic microbiota ('Ruminococcus bicirculans') reveals two chromosomes and a selective capacity to utilize plant glucans.</title>
        <authorList>
            <consortium name="NISC Comparative Sequencing Program"/>
            <person name="Wegmann U."/>
            <person name="Louis P."/>
            <person name="Goesmann A."/>
            <person name="Henrissat B."/>
            <person name="Duncan S.H."/>
            <person name="Flint H.J."/>
        </authorList>
    </citation>
    <scope>NUCLEOTIDE SEQUENCE</scope>
    <source>
        <strain evidence="2">NBRC 108728</strain>
    </source>
</reference>
<keyword evidence="3" id="KW-1185">Reference proteome</keyword>
<dbReference type="EMBL" id="AP027733">
    <property type="protein sequence ID" value="BDZ52580.1"/>
    <property type="molecule type" value="Genomic_DNA"/>
</dbReference>
<dbReference type="Proteomes" id="UP001321486">
    <property type="component" value="Chromosome"/>
</dbReference>
<accession>A0ABM8GVT0</accession>
<evidence type="ECO:0000313" key="3">
    <source>
        <dbReference type="Proteomes" id="UP001321486"/>
    </source>
</evidence>
<geneLocation type="plasmid" evidence="2 3">
    <name>pNBRC108728a</name>
</geneLocation>
<name>A0ABM8GVT0_9MICO</name>
<dbReference type="EMBL" id="AP027732">
    <property type="protein sequence ID" value="BDZ50515.1"/>
    <property type="molecule type" value="Genomic_DNA"/>
</dbReference>
<proteinExistence type="predicted"/>
<keyword evidence="2" id="KW-0614">Plasmid</keyword>
<dbReference type="Proteomes" id="UP001321486">
    <property type="component" value="Plasmid pNBRC108728a"/>
</dbReference>